<name>A0ABS3AQZ2_9BACT</name>
<proteinExistence type="predicted"/>
<gene>
    <name evidence="2" type="ORF">JYU14_01420</name>
</gene>
<feature type="region of interest" description="Disordered" evidence="1">
    <location>
        <begin position="135"/>
        <end position="156"/>
    </location>
</feature>
<evidence type="ECO:0000313" key="2">
    <source>
        <dbReference type="EMBL" id="MBN4066725.1"/>
    </source>
</evidence>
<comment type="caution">
    <text evidence="2">The sequence shown here is derived from an EMBL/GenBank/DDBJ whole genome shotgun (WGS) entry which is preliminary data.</text>
</comment>
<keyword evidence="3" id="KW-1185">Reference proteome</keyword>
<sequence>MWIAELFYVDAMSLVPNDNNLDQIDFTENAAKLFQGIKAIIDGSSFDIITKIGFTTALLRATIDSKKETIQELAGENRLKWRHDTRTELLYQMWSFARELRIKAAGHVEQEKKEAVEQVVQNLINEQEEAKKAYHECKSTKYHPDIEGTSEAASTS</sequence>
<organism evidence="2 3">
    <name type="scientific">Simkania negevensis</name>
    <dbReference type="NCBI Taxonomy" id="83561"/>
    <lineage>
        <taxon>Bacteria</taxon>
        <taxon>Pseudomonadati</taxon>
        <taxon>Chlamydiota</taxon>
        <taxon>Chlamydiia</taxon>
        <taxon>Parachlamydiales</taxon>
        <taxon>Simkaniaceae</taxon>
        <taxon>Simkania</taxon>
    </lineage>
</organism>
<dbReference type="EMBL" id="JAFITR010000019">
    <property type="protein sequence ID" value="MBN4066725.1"/>
    <property type="molecule type" value="Genomic_DNA"/>
</dbReference>
<dbReference type="Proteomes" id="UP000722121">
    <property type="component" value="Unassembled WGS sequence"/>
</dbReference>
<accession>A0ABS3AQZ2</accession>
<protein>
    <submittedName>
        <fullName evidence="2">Uncharacterized protein</fullName>
    </submittedName>
</protein>
<evidence type="ECO:0000313" key="3">
    <source>
        <dbReference type="Proteomes" id="UP000722121"/>
    </source>
</evidence>
<reference evidence="2 3" key="1">
    <citation type="submission" date="2021-02" db="EMBL/GenBank/DDBJ databases">
        <title>Activity-based single-cell genomes from oceanic crustal fluid captures similar information to metagenomic and metatranscriptomic surveys with orders of magnitude less sampling.</title>
        <authorList>
            <person name="D'Angelo T.S."/>
            <person name="Orcutt B.N."/>
        </authorList>
    </citation>
    <scope>NUCLEOTIDE SEQUENCE [LARGE SCALE GENOMIC DNA]</scope>
    <source>
        <strain evidence="2">AH-315-G07</strain>
    </source>
</reference>
<feature type="compositionally biased region" description="Basic and acidic residues" evidence="1">
    <location>
        <begin position="135"/>
        <end position="146"/>
    </location>
</feature>
<evidence type="ECO:0000256" key="1">
    <source>
        <dbReference type="SAM" id="MobiDB-lite"/>
    </source>
</evidence>